<comment type="caution">
    <text evidence="3">The sequence shown here is derived from an EMBL/GenBank/DDBJ whole genome shotgun (WGS) entry which is preliminary data.</text>
</comment>
<accession>A0AAW0EYA7</accession>
<evidence type="ECO:0000313" key="3">
    <source>
        <dbReference type="EMBL" id="KAK7198472.1"/>
    </source>
</evidence>
<feature type="coiled-coil region" evidence="1">
    <location>
        <begin position="276"/>
        <end position="303"/>
    </location>
</feature>
<name>A0AAW0EYA7_9TRYP</name>
<evidence type="ECO:0000313" key="4">
    <source>
        <dbReference type="Proteomes" id="UP001430356"/>
    </source>
</evidence>
<dbReference type="EMBL" id="JAECZO010000153">
    <property type="protein sequence ID" value="KAK7198472.1"/>
    <property type="molecule type" value="Genomic_DNA"/>
</dbReference>
<feature type="region of interest" description="Disordered" evidence="2">
    <location>
        <begin position="163"/>
        <end position="189"/>
    </location>
</feature>
<organism evidence="3 4">
    <name type="scientific">Novymonas esmeraldas</name>
    <dbReference type="NCBI Taxonomy" id="1808958"/>
    <lineage>
        <taxon>Eukaryota</taxon>
        <taxon>Discoba</taxon>
        <taxon>Euglenozoa</taxon>
        <taxon>Kinetoplastea</taxon>
        <taxon>Metakinetoplastina</taxon>
        <taxon>Trypanosomatida</taxon>
        <taxon>Trypanosomatidae</taxon>
        <taxon>Novymonas</taxon>
    </lineage>
</organism>
<reference evidence="3 4" key="1">
    <citation type="journal article" date="2021" name="MBio">
        <title>A New Model Trypanosomatid, Novymonas esmeraldas: Genomic Perception of Its 'Candidatus Pandoraea novymonadis' Endosymbiont.</title>
        <authorList>
            <person name="Zakharova A."/>
            <person name="Saura A."/>
            <person name="Butenko A."/>
            <person name="Podesvova L."/>
            <person name="Warmusova S."/>
            <person name="Kostygov A.Y."/>
            <person name="Nenarokova A."/>
            <person name="Lukes J."/>
            <person name="Opperdoes F.R."/>
            <person name="Yurchenko V."/>
        </authorList>
    </citation>
    <scope>NUCLEOTIDE SEQUENCE [LARGE SCALE GENOMIC DNA]</scope>
    <source>
        <strain evidence="3 4">E262AT.01</strain>
    </source>
</reference>
<evidence type="ECO:0000256" key="2">
    <source>
        <dbReference type="SAM" id="MobiDB-lite"/>
    </source>
</evidence>
<protein>
    <submittedName>
        <fullName evidence="3">Uncharacterized protein</fullName>
    </submittedName>
</protein>
<proteinExistence type="predicted"/>
<sequence>MSNLPVLHLRATSGQNMTIATDPYNTSVTLYTFLRSIPSDAEVQLALQPLLDTLHCAPSSGRAAIMRRPNHRLVQLLESVAVDGAFHRSPHVLPALARRSQRWLQRLGYTPAENADASVPAPASSTAAVPSLADTRVRAADIRQFMDPYAAYEAEYTATHAATRSPDVATPRSSSSGRTPQRVTAVAGAAAALPSGSAAHSPEDASTVSAEVSALTVPGNDAAGPDVVHASPLPAAATPSHGLHPVLQLVAQQALQHSQSHEERDTAADVAVLSTAEHLTTRLDAVKAQLASAMAEKEEAEQAWSPYYSRLKATNAYVAELAGRVQTASTLFNHHRYERETLQRAHICVAMECMSMQLVLRDVRARVEEEVGDVAGGAAASEDDALLLQRLQTVLLAMQ</sequence>
<feature type="compositionally biased region" description="Polar residues" evidence="2">
    <location>
        <begin position="171"/>
        <end position="182"/>
    </location>
</feature>
<keyword evidence="4" id="KW-1185">Reference proteome</keyword>
<dbReference type="Proteomes" id="UP001430356">
    <property type="component" value="Unassembled WGS sequence"/>
</dbReference>
<dbReference type="AlphaFoldDB" id="A0AAW0EYA7"/>
<gene>
    <name evidence="3" type="ORF">NESM_000807500</name>
</gene>
<keyword evidence="1" id="KW-0175">Coiled coil</keyword>
<evidence type="ECO:0000256" key="1">
    <source>
        <dbReference type="SAM" id="Coils"/>
    </source>
</evidence>